<proteinExistence type="predicted"/>
<keyword evidence="3" id="KW-1185">Reference proteome</keyword>
<dbReference type="Gene3D" id="3.40.50.1820">
    <property type="entry name" value="alpha/beta hydrolase"/>
    <property type="match status" value="1"/>
</dbReference>
<dbReference type="InterPro" id="IPR017395">
    <property type="entry name" value="Chlorophyllase-like"/>
</dbReference>
<feature type="chain" id="PRO_5012165156" description="Alpha/beta hydrolase" evidence="1">
    <location>
        <begin position="26"/>
        <end position="326"/>
    </location>
</feature>
<evidence type="ECO:0000313" key="3">
    <source>
        <dbReference type="Proteomes" id="UP000190037"/>
    </source>
</evidence>
<gene>
    <name evidence="2" type="ORF">B4N89_00685</name>
</gene>
<sequence>MALRLRARHALVVCLASVVTAGALAAAPATAGVAPARAANPPAAVVERVDVVGEYEATVAGDPATVYHPQHTRGRRYPVALLLQGADVPRAAYARYARTVASYGFIVVVPDHERIVFGRPMLFAEERQVDDAAAWMAAEDGRAGSPVAGGVDTANLVLLGHSAGGVAALYAVEGTCKPPFCVDPTDARPPQLRAAALYGTNSAAPGVPGADPIETAGVPVALIQGSLDGRASLAAGQATYDAMSGGGKALIVLDGANHYGVTDTQNPVGALPDANIPTLPQEVSVDTAAKWSAMWLRARLGDAAAGFYVYVVGDLVDANVRLQHGG</sequence>
<dbReference type="Proteomes" id="UP000190037">
    <property type="component" value="Unassembled WGS sequence"/>
</dbReference>
<dbReference type="InterPro" id="IPR029058">
    <property type="entry name" value="AB_hydrolase_fold"/>
</dbReference>
<dbReference type="PANTHER" id="PTHR33428">
    <property type="entry name" value="CHLOROPHYLLASE-2, CHLOROPLASTIC"/>
    <property type="match status" value="1"/>
</dbReference>
<dbReference type="OrthoDB" id="9814760at2"/>
<dbReference type="Pfam" id="PF07224">
    <property type="entry name" value="Chlorophyllase"/>
    <property type="match status" value="1"/>
</dbReference>
<dbReference type="PANTHER" id="PTHR33428:SF14">
    <property type="entry name" value="CARBOXYLESTERASE TYPE B DOMAIN-CONTAINING PROTEIN"/>
    <property type="match status" value="1"/>
</dbReference>
<evidence type="ECO:0000313" key="2">
    <source>
        <dbReference type="EMBL" id="OPC79656.1"/>
    </source>
</evidence>
<evidence type="ECO:0008006" key="4">
    <source>
        <dbReference type="Google" id="ProtNLM"/>
    </source>
</evidence>
<dbReference type="EMBL" id="MWQN01000001">
    <property type="protein sequence ID" value="OPC79656.1"/>
    <property type="molecule type" value="Genomic_DNA"/>
</dbReference>
<name>A0A1T3NS85_9ACTN</name>
<dbReference type="RefSeq" id="WP_078973920.1">
    <property type="nucleotide sequence ID" value="NZ_MWQN01000001.1"/>
</dbReference>
<comment type="caution">
    <text evidence="2">The sequence shown here is derived from an EMBL/GenBank/DDBJ whole genome shotgun (WGS) entry which is preliminary data.</text>
</comment>
<feature type="signal peptide" evidence="1">
    <location>
        <begin position="1"/>
        <end position="25"/>
    </location>
</feature>
<organism evidence="2 3">
    <name type="scientific">Embleya scabrispora</name>
    <dbReference type="NCBI Taxonomy" id="159449"/>
    <lineage>
        <taxon>Bacteria</taxon>
        <taxon>Bacillati</taxon>
        <taxon>Actinomycetota</taxon>
        <taxon>Actinomycetes</taxon>
        <taxon>Kitasatosporales</taxon>
        <taxon>Streptomycetaceae</taxon>
        <taxon>Embleya</taxon>
    </lineage>
</organism>
<dbReference type="STRING" id="159449.B4N89_00685"/>
<reference evidence="2 3" key="1">
    <citation type="submission" date="2017-03" db="EMBL/GenBank/DDBJ databases">
        <title>Draft genome sequence of Streptomyces scabrisporus NF3, endophyte isolated from Amphipterygium adstringens.</title>
        <authorList>
            <person name="Vazquez M."/>
            <person name="Ceapa C.D."/>
            <person name="Rodriguez Luna D."/>
            <person name="Sanchez Esquivel S."/>
        </authorList>
    </citation>
    <scope>NUCLEOTIDE SEQUENCE [LARGE SCALE GENOMIC DNA]</scope>
    <source>
        <strain evidence="2 3">NF3</strain>
    </source>
</reference>
<dbReference type="AlphaFoldDB" id="A0A1T3NS85"/>
<evidence type="ECO:0000256" key="1">
    <source>
        <dbReference type="SAM" id="SignalP"/>
    </source>
</evidence>
<accession>A0A1T3NS85</accession>
<protein>
    <recommendedName>
        <fullName evidence="4">Alpha/beta hydrolase</fullName>
    </recommendedName>
</protein>
<dbReference type="SUPFAM" id="SSF53474">
    <property type="entry name" value="alpha/beta-Hydrolases"/>
    <property type="match status" value="1"/>
</dbReference>
<keyword evidence="1" id="KW-0732">Signal</keyword>